<comment type="caution">
    <text evidence="2">The sequence shown here is derived from an EMBL/GenBank/DDBJ whole genome shotgun (WGS) entry which is preliminary data.</text>
</comment>
<dbReference type="GO" id="GO:0015994">
    <property type="term" value="P:chlorophyll metabolic process"/>
    <property type="evidence" value="ECO:0007669"/>
    <property type="project" value="TreeGrafter"/>
</dbReference>
<dbReference type="PANTHER" id="PTHR46438">
    <property type="entry name" value="ALPHA/BETA-HYDROLASES SUPERFAMILY PROTEIN"/>
    <property type="match status" value="1"/>
</dbReference>
<feature type="domain" description="AB hydrolase-1" evidence="1">
    <location>
        <begin position="3"/>
        <end position="99"/>
    </location>
</feature>
<dbReference type="SUPFAM" id="SSF53474">
    <property type="entry name" value="alpha/beta-Hydrolases"/>
    <property type="match status" value="1"/>
</dbReference>
<evidence type="ECO:0000259" key="1">
    <source>
        <dbReference type="Pfam" id="PF00561"/>
    </source>
</evidence>
<dbReference type="AlphaFoldDB" id="A0AA38LP52"/>
<dbReference type="PRINTS" id="PR00111">
    <property type="entry name" value="ABHYDROLASE"/>
</dbReference>
<dbReference type="GO" id="GO:0009507">
    <property type="term" value="C:chloroplast"/>
    <property type="evidence" value="ECO:0007669"/>
    <property type="project" value="TreeGrafter"/>
</dbReference>
<accession>A0AA38LP52</accession>
<dbReference type="Proteomes" id="UP000824469">
    <property type="component" value="Unassembled WGS sequence"/>
</dbReference>
<gene>
    <name evidence="2" type="ORF">KI387_004196</name>
</gene>
<protein>
    <recommendedName>
        <fullName evidence="1">AB hydrolase-1 domain-containing protein</fullName>
    </recommendedName>
</protein>
<dbReference type="GO" id="GO:0047746">
    <property type="term" value="F:chlorophyllase activity"/>
    <property type="evidence" value="ECO:0007669"/>
    <property type="project" value="TreeGrafter"/>
</dbReference>
<evidence type="ECO:0000313" key="2">
    <source>
        <dbReference type="EMBL" id="KAH9332088.1"/>
    </source>
</evidence>
<feature type="non-terminal residue" evidence="2">
    <location>
        <position position="1"/>
    </location>
</feature>
<dbReference type="PANTHER" id="PTHR46438:SF7">
    <property type="entry name" value="ALPHA_BETA-HYDROLASES SUPERFAMILY PROTEIN"/>
    <property type="match status" value="1"/>
</dbReference>
<evidence type="ECO:0000313" key="3">
    <source>
        <dbReference type="Proteomes" id="UP000824469"/>
    </source>
</evidence>
<dbReference type="EMBL" id="JAHRHJ020000001">
    <property type="protein sequence ID" value="KAH9332088.1"/>
    <property type="molecule type" value="Genomic_DNA"/>
</dbReference>
<dbReference type="Pfam" id="PF00561">
    <property type="entry name" value="Abhydrolase_1"/>
    <property type="match status" value="1"/>
</dbReference>
<proteinExistence type="predicted"/>
<organism evidence="2 3">
    <name type="scientific">Taxus chinensis</name>
    <name type="common">Chinese yew</name>
    <name type="synonym">Taxus wallichiana var. chinensis</name>
    <dbReference type="NCBI Taxonomy" id="29808"/>
    <lineage>
        <taxon>Eukaryota</taxon>
        <taxon>Viridiplantae</taxon>
        <taxon>Streptophyta</taxon>
        <taxon>Embryophyta</taxon>
        <taxon>Tracheophyta</taxon>
        <taxon>Spermatophyta</taxon>
        <taxon>Pinopsida</taxon>
        <taxon>Pinidae</taxon>
        <taxon>Conifers II</taxon>
        <taxon>Cupressales</taxon>
        <taxon>Taxaceae</taxon>
        <taxon>Taxus</taxon>
    </lineage>
</organism>
<feature type="non-terminal residue" evidence="2">
    <location>
        <position position="151"/>
    </location>
</feature>
<name>A0AA38LP52_TAXCH</name>
<sequence>NIQVLAERYTVYAIDLLGFGASDKPTKLNFSMEVWAELLLDFSKDVIQLPTVLIGNSVGSLACLIASSEAPENLVRAVVLLNCAGGMNNKAIVDEWRIKLFTPLLWVIDLLLKQRRIASALFERVKTRENLKNILQSVYSNKMSVDDELVE</sequence>
<dbReference type="Gene3D" id="3.40.50.1820">
    <property type="entry name" value="alpha/beta hydrolase"/>
    <property type="match status" value="1"/>
</dbReference>
<keyword evidence="3" id="KW-1185">Reference proteome</keyword>
<reference evidence="2 3" key="1">
    <citation type="journal article" date="2021" name="Nat. Plants">
        <title>The Taxus genome provides insights into paclitaxel biosynthesis.</title>
        <authorList>
            <person name="Xiong X."/>
            <person name="Gou J."/>
            <person name="Liao Q."/>
            <person name="Li Y."/>
            <person name="Zhou Q."/>
            <person name="Bi G."/>
            <person name="Li C."/>
            <person name="Du R."/>
            <person name="Wang X."/>
            <person name="Sun T."/>
            <person name="Guo L."/>
            <person name="Liang H."/>
            <person name="Lu P."/>
            <person name="Wu Y."/>
            <person name="Zhang Z."/>
            <person name="Ro D.K."/>
            <person name="Shang Y."/>
            <person name="Huang S."/>
            <person name="Yan J."/>
        </authorList>
    </citation>
    <scope>NUCLEOTIDE SEQUENCE [LARGE SCALE GENOMIC DNA]</scope>
    <source>
        <strain evidence="2">Ta-2019</strain>
    </source>
</reference>
<dbReference type="InterPro" id="IPR029058">
    <property type="entry name" value="AB_hydrolase_fold"/>
</dbReference>
<dbReference type="InterPro" id="IPR000073">
    <property type="entry name" value="AB_hydrolase_1"/>
</dbReference>